<reference evidence="1 2" key="1">
    <citation type="submission" date="2008-10" db="EMBL/GenBank/DDBJ databases">
        <title>Draft genome sequence of Bifidobacterium catenulatum (DSM 16992).</title>
        <authorList>
            <person name="Sudarsanam P."/>
            <person name="Ley R."/>
            <person name="Guruge J."/>
            <person name="Turnbaugh P.J."/>
            <person name="Mahowald M."/>
            <person name="Liep D."/>
            <person name="Gordon J."/>
        </authorList>
    </citation>
    <scope>NUCLEOTIDE SEQUENCE [LARGE SCALE GENOMIC DNA]</scope>
    <source>
        <strain evidence="1 2">DSM 16992</strain>
    </source>
</reference>
<protein>
    <submittedName>
        <fullName evidence="1">Uncharacterized protein</fullName>
    </submittedName>
</protein>
<sequence length="48" mass="5732">MKYREKSVLYACACLMKSQLSTRRFHKINCDIRTFVSKEREKTAIMES</sequence>
<gene>
    <name evidence="1" type="ORF">BIFCAT_01559</name>
</gene>
<proteinExistence type="predicted"/>
<name>B6XWY0_9BIFI</name>
<reference evidence="1 2" key="2">
    <citation type="submission" date="2008-10" db="EMBL/GenBank/DDBJ databases">
        <authorList>
            <person name="Fulton L."/>
            <person name="Clifton S."/>
            <person name="Fulton B."/>
            <person name="Xu J."/>
            <person name="Minx P."/>
            <person name="Pepin K.H."/>
            <person name="Johnson M."/>
            <person name="Bhonagiri V."/>
            <person name="Nash W.E."/>
            <person name="Mardis E.R."/>
            <person name="Wilson R.K."/>
        </authorList>
    </citation>
    <scope>NUCLEOTIDE SEQUENCE [LARGE SCALE GENOMIC DNA]</scope>
    <source>
        <strain evidence="1 2">DSM 16992</strain>
    </source>
</reference>
<accession>B6XWY0</accession>
<evidence type="ECO:0000313" key="2">
    <source>
        <dbReference type="Proteomes" id="UP000003882"/>
    </source>
</evidence>
<dbReference type="AlphaFoldDB" id="B6XWY0"/>
<dbReference type="Proteomes" id="UP000003882">
    <property type="component" value="Unassembled WGS sequence"/>
</dbReference>
<comment type="caution">
    <text evidence="1">The sequence shown here is derived from an EMBL/GenBank/DDBJ whole genome shotgun (WGS) entry which is preliminary data.</text>
</comment>
<evidence type="ECO:0000313" key="1">
    <source>
        <dbReference type="EMBL" id="EEB20909.1"/>
    </source>
</evidence>
<organism evidence="1 2">
    <name type="scientific">Bifidobacterium catenulatum DSM 16992 = JCM 1194 = LMG 11043</name>
    <dbReference type="NCBI Taxonomy" id="566552"/>
    <lineage>
        <taxon>Bacteria</taxon>
        <taxon>Bacillati</taxon>
        <taxon>Actinomycetota</taxon>
        <taxon>Actinomycetes</taxon>
        <taxon>Bifidobacteriales</taxon>
        <taxon>Bifidobacteriaceae</taxon>
        <taxon>Bifidobacterium</taxon>
    </lineage>
</organism>
<dbReference type="EMBL" id="ABXY01000023">
    <property type="protein sequence ID" value="EEB20909.1"/>
    <property type="molecule type" value="Genomic_DNA"/>
</dbReference>